<protein>
    <submittedName>
        <fullName evidence="1">Uncharacterized protein</fullName>
    </submittedName>
</protein>
<reference evidence="1 2" key="1">
    <citation type="submission" date="2019-05" db="EMBL/GenBank/DDBJ databases">
        <title>Another draft genome of Portunus trituberculatus and its Hox gene families provides insights of decapod evolution.</title>
        <authorList>
            <person name="Jeong J.-H."/>
            <person name="Song I."/>
            <person name="Kim S."/>
            <person name="Choi T."/>
            <person name="Kim D."/>
            <person name="Ryu S."/>
            <person name="Kim W."/>
        </authorList>
    </citation>
    <scope>NUCLEOTIDE SEQUENCE [LARGE SCALE GENOMIC DNA]</scope>
    <source>
        <tissue evidence="1">Muscle</tissue>
    </source>
</reference>
<evidence type="ECO:0000313" key="2">
    <source>
        <dbReference type="Proteomes" id="UP000324222"/>
    </source>
</evidence>
<evidence type="ECO:0000313" key="1">
    <source>
        <dbReference type="EMBL" id="MPC39437.1"/>
    </source>
</evidence>
<gene>
    <name evidence="1" type="ORF">E2C01_032973</name>
</gene>
<proteinExistence type="predicted"/>
<sequence>MTSTLHRIGSPNWWWVDSIQVKSECRLPSIAQSPYVSAVFASLSVFSFLGTATVFPSVIPVADLACRVGRVTHPCKISPQPPPELEVGVGVEPLGTDESLAMTPILFC</sequence>
<name>A0A5B7F1S3_PORTR</name>
<accession>A0A5B7F1S3</accession>
<comment type="caution">
    <text evidence="1">The sequence shown here is derived from an EMBL/GenBank/DDBJ whole genome shotgun (WGS) entry which is preliminary data.</text>
</comment>
<dbReference type="Proteomes" id="UP000324222">
    <property type="component" value="Unassembled WGS sequence"/>
</dbReference>
<organism evidence="1 2">
    <name type="scientific">Portunus trituberculatus</name>
    <name type="common">Swimming crab</name>
    <name type="synonym">Neptunus trituberculatus</name>
    <dbReference type="NCBI Taxonomy" id="210409"/>
    <lineage>
        <taxon>Eukaryota</taxon>
        <taxon>Metazoa</taxon>
        <taxon>Ecdysozoa</taxon>
        <taxon>Arthropoda</taxon>
        <taxon>Crustacea</taxon>
        <taxon>Multicrustacea</taxon>
        <taxon>Malacostraca</taxon>
        <taxon>Eumalacostraca</taxon>
        <taxon>Eucarida</taxon>
        <taxon>Decapoda</taxon>
        <taxon>Pleocyemata</taxon>
        <taxon>Brachyura</taxon>
        <taxon>Eubrachyura</taxon>
        <taxon>Portunoidea</taxon>
        <taxon>Portunidae</taxon>
        <taxon>Portuninae</taxon>
        <taxon>Portunus</taxon>
    </lineage>
</organism>
<keyword evidence="2" id="KW-1185">Reference proteome</keyword>
<dbReference type="AlphaFoldDB" id="A0A5B7F1S3"/>
<dbReference type="EMBL" id="VSRR010004361">
    <property type="protein sequence ID" value="MPC39437.1"/>
    <property type="molecule type" value="Genomic_DNA"/>
</dbReference>